<protein>
    <recommendedName>
        <fullName evidence="9">BAR domain-domain-containing protein</fullName>
    </recommendedName>
</protein>
<evidence type="ECO:0000256" key="3">
    <source>
        <dbReference type="SAM" id="Coils"/>
    </source>
</evidence>
<dbReference type="InterPro" id="IPR036028">
    <property type="entry name" value="SH3-like_dom_sf"/>
</dbReference>
<reference evidence="7 8" key="1">
    <citation type="submission" date="2016-07" db="EMBL/GenBank/DDBJ databases">
        <title>Pervasive Adenine N6-methylation of Active Genes in Fungi.</title>
        <authorList>
            <consortium name="DOE Joint Genome Institute"/>
            <person name="Mondo S.J."/>
            <person name="Dannebaum R.O."/>
            <person name="Kuo R.C."/>
            <person name="Labutti K."/>
            <person name="Haridas S."/>
            <person name="Kuo A."/>
            <person name="Salamov A."/>
            <person name="Ahrendt S.R."/>
            <person name="Lipzen A."/>
            <person name="Sullivan W."/>
            <person name="Andreopoulos W.B."/>
            <person name="Clum A."/>
            <person name="Lindquist E."/>
            <person name="Daum C."/>
            <person name="Ramamoorthy G.K."/>
            <person name="Gryganskyi A."/>
            <person name="Culley D."/>
            <person name="Magnuson J.K."/>
            <person name="James T.Y."/>
            <person name="O'Malley M.A."/>
            <person name="Stajich J.E."/>
            <person name="Spatafora J.W."/>
            <person name="Visel A."/>
            <person name="Grigoriev I.V."/>
        </authorList>
    </citation>
    <scope>NUCLEOTIDE SEQUENCE [LARGE SCALE GENOMIC DNA]</scope>
    <source>
        <strain evidence="7 8">12-1054</strain>
    </source>
</reference>
<dbReference type="AlphaFoldDB" id="A0A1Y2F7T8"/>
<feature type="compositionally biased region" description="Polar residues" evidence="4">
    <location>
        <begin position="446"/>
        <end position="457"/>
    </location>
</feature>
<feature type="region of interest" description="Disordered" evidence="4">
    <location>
        <begin position="1"/>
        <end position="24"/>
    </location>
</feature>
<evidence type="ECO:0000256" key="2">
    <source>
        <dbReference type="PROSITE-ProRule" id="PRU00192"/>
    </source>
</evidence>
<dbReference type="PROSITE" id="PS50002">
    <property type="entry name" value="SH3"/>
    <property type="match status" value="1"/>
</dbReference>
<evidence type="ECO:0000256" key="1">
    <source>
        <dbReference type="ARBA" id="ARBA00022443"/>
    </source>
</evidence>
<dbReference type="Pfam" id="PF00018">
    <property type="entry name" value="SH3_1"/>
    <property type="match status" value="1"/>
</dbReference>
<dbReference type="Gene3D" id="1.20.1270.60">
    <property type="entry name" value="Arfaptin homology (AH) domain/BAR domain"/>
    <property type="match status" value="1"/>
</dbReference>
<dbReference type="OMA" id="MFPANYC"/>
<evidence type="ECO:0000256" key="4">
    <source>
        <dbReference type="SAM" id="MobiDB-lite"/>
    </source>
</evidence>
<comment type="caution">
    <text evidence="7">The sequence shown here is derived from an EMBL/GenBank/DDBJ whole genome shotgun (WGS) entry which is preliminary data.</text>
</comment>
<feature type="compositionally biased region" description="Polar residues" evidence="4">
    <location>
        <begin position="257"/>
        <end position="280"/>
    </location>
</feature>
<dbReference type="OrthoDB" id="14167at2759"/>
<feature type="coiled-coil region" evidence="3">
    <location>
        <begin position="123"/>
        <end position="181"/>
    </location>
</feature>
<evidence type="ECO:0008006" key="9">
    <source>
        <dbReference type="Google" id="ProtNLM"/>
    </source>
</evidence>
<feature type="domain" description="SH3" evidence="5">
    <location>
        <begin position="347"/>
        <end position="414"/>
    </location>
</feature>
<evidence type="ECO:0000313" key="7">
    <source>
        <dbReference type="EMBL" id="ORY79980.1"/>
    </source>
</evidence>
<keyword evidence="8" id="KW-1185">Reference proteome</keyword>
<feature type="domain" description="BAR" evidence="6">
    <location>
        <begin position="12"/>
        <end position="234"/>
    </location>
</feature>
<feature type="region of interest" description="Disordered" evidence="4">
    <location>
        <begin position="419"/>
        <end position="501"/>
    </location>
</feature>
<dbReference type="Proteomes" id="UP000193685">
    <property type="component" value="Unassembled WGS sequence"/>
</dbReference>
<feature type="compositionally biased region" description="Low complexity" evidence="4">
    <location>
        <begin position="458"/>
        <end position="471"/>
    </location>
</feature>
<proteinExistence type="predicted"/>
<dbReference type="GO" id="GO:0005737">
    <property type="term" value="C:cytoplasm"/>
    <property type="evidence" value="ECO:0007669"/>
    <property type="project" value="InterPro"/>
</dbReference>
<dbReference type="EMBL" id="MCFI01000014">
    <property type="protein sequence ID" value="ORY79980.1"/>
    <property type="molecule type" value="Genomic_DNA"/>
</dbReference>
<dbReference type="SUPFAM" id="SSF103657">
    <property type="entry name" value="BAR/IMD domain-like"/>
    <property type="match status" value="1"/>
</dbReference>
<dbReference type="PRINTS" id="PR00452">
    <property type="entry name" value="SH3DOMAIN"/>
</dbReference>
<dbReference type="SUPFAM" id="SSF50044">
    <property type="entry name" value="SH3-domain"/>
    <property type="match status" value="1"/>
</dbReference>
<evidence type="ECO:0000259" key="6">
    <source>
        <dbReference type="PROSITE" id="PS51021"/>
    </source>
</evidence>
<keyword evidence="3" id="KW-0175">Coiled coil</keyword>
<dbReference type="SMART" id="SM00326">
    <property type="entry name" value="SH3"/>
    <property type="match status" value="1"/>
</dbReference>
<evidence type="ECO:0000259" key="5">
    <source>
        <dbReference type="PROSITE" id="PS50002"/>
    </source>
</evidence>
<feature type="region of interest" description="Disordered" evidence="4">
    <location>
        <begin position="236"/>
        <end position="297"/>
    </location>
</feature>
<dbReference type="InterPro" id="IPR004148">
    <property type="entry name" value="BAR_dom"/>
</dbReference>
<dbReference type="InterPro" id="IPR050384">
    <property type="entry name" value="Endophilin_SH3RF"/>
</dbReference>
<keyword evidence="1 2" id="KW-0728">SH3 domain</keyword>
<organism evidence="7 8">
    <name type="scientific">Protomyces lactucae-debilis</name>
    <dbReference type="NCBI Taxonomy" id="2754530"/>
    <lineage>
        <taxon>Eukaryota</taxon>
        <taxon>Fungi</taxon>
        <taxon>Dikarya</taxon>
        <taxon>Ascomycota</taxon>
        <taxon>Taphrinomycotina</taxon>
        <taxon>Taphrinomycetes</taxon>
        <taxon>Taphrinales</taxon>
        <taxon>Protomycetaceae</taxon>
        <taxon>Protomyces</taxon>
    </lineage>
</organism>
<dbReference type="SMART" id="SM00721">
    <property type="entry name" value="BAR"/>
    <property type="match status" value="1"/>
</dbReference>
<gene>
    <name evidence="7" type="ORF">BCR37DRAFT_82668</name>
</gene>
<feature type="region of interest" description="Disordered" evidence="4">
    <location>
        <begin position="309"/>
        <end position="347"/>
    </location>
</feature>
<name>A0A1Y2F7T8_PROLT</name>
<dbReference type="Gene3D" id="2.30.30.40">
    <property type="entry name" value="SH3 Domains"/>
    <property type="match status" value="1"/>
</dbReference>
<feature type="compositionally biased region" description="Basic and acidic residues" evidence="4">
    <location>
        <begin position="242"/>
        <end position="252"/>
    </location>
</feature>
<sequence length="501" mass="55672">MKKVGKFRQWADEKLGTGTKTQATEDFRDMQAEMHRRHQGLEQIHSAAQIWIRSLSKKKEGPDKEKNIPVELLGLAAHQHGEDFGPESAYGALLKRVGTCQQQVARAQDVFTTRTTETVIENMERSLAQMKEYQAAVKKLESRRLTYDSSLGKVQKAKREDSKLEEELRAAKVRYEEISDDVEHRMHAIRQGEADLVLDFGELITLERTYFESCVTAVSHLQTWYNKEIAQVNDSARSASQRKMEPQTERSPLRSFSRPQYTATRSNTSLHTPPASTTGTEEPDPFFQEPGTTAGIAPGMQMLGVRALGTRRPSHRSDSGSSEDDGLATRPIPRRTATEPNQPSLLHNNKTVKANFAFEAEAATELSLRPGDVICVLEEVSAGWWQGQRIDERSGAVLGQAGLFPSNYCTVLPAAAAATKRQQAPRPPMSSTPSLHEQDIEGLQVASRSQTFPRVSMQQQQQIGQSQTIGIREGSGNKRPPPPPVPKKKTTGVMPPTPQRS</sequence>
<dbReference type="InterPro" id="IPR001452">
    <property type="entry name" value="SH3_domain"/>
</dbReference>
<dbReference type="InterPro" id="IPR027267">
    <property type="entry name" value="AH/BAR_dom_sf"/>
</dbReference>
<feature type="compositionally biased region" description="Polar residues" evidence="4">
    <location>
        <begin position="338"/>
        <end position="347"/>
    </location>
</feature>
<dbReference type="Pfam" id="PF03114">
    <property type="entry name" value="BAR"/>
    <property type="match status" value="1"/>
</dbReference>
<dbReference type="GeneID" id="63789098"/>
<dbReference type="RefSeq" id="XP_040724114.1">
    <property type="nucleotide sequence ID" value="XM_040872499.1"/>
</dbReference>
<accession>A0A1Y2F7T8</accession>
<dbReference type="STRING" id="56484.A0A1Y2F7T8"/>
<dbReference type="PROSITE" id="PS51021">
    <property type="entry name" value="BAR"/>
    <property type="match status" value="1"/>
</dbReference>
<dbReference type="PANTHER" id="PTHR14167">
    <property type="entry name" value="SH3 DOMAIN-CONTAINING"/>
    <property type="match status" value="1"/>
</dbReference>
<dbReference type="CDD" id="cd00174">
    <property type="entry name" value="SH3"/>
    <property type="match status" value="1"/>
</dbReference>
<evidence type="ECO:0000313" key="8">
    <source>
        <dbReference type="Proteomes" id="UP000193685"/>
    </source>
</evidence>